<feature type="transmembrane region" description="Helical" evidence="1">
    <location>
        <begin position="119"/>
        <end position="141"/>
    </location>
</feature>
<protein>
    <recommendedName>
        <fullName evidence="4">Glycerophosphoryl diester phosphodiesterase membrane domain-containing protein</fullName>
    </recommendedName>
</protein>
<keyword evidence="1" id="KW-0812">Transmembrane</keyword>
<feature type="transmembrane region" description="Helical" evidence="1">
    <location>
        <begin position="29"/>
        <end position="51"/>
    </location>
</feature>
<comment type="caution">
    <text evidence="2">The sequence shown here is derived from an EMBL/GenBank/DDBJ whole genome shotgun (WGS) entry which is preliminary data.</text>
</comment>
<organism evidence="2 3">
    <name type="scientific">Mesorhizobium hawassense</name>
    <dbReference type="NCBI Taxonomy" id="1209954"/>
    <lineage>
        <taxon>Bacteria</taxon>
        <taxon>Pseudomonadati</taxon>
        <taxon>Pseudomonadota</taxon>
        <taxon>Alphaproteobacteria</taxon>
        <taxon>Hyphomicrobiales</taxon>
        <taxon>Phyllobacteriaceae</taxon>
        <taxon>Mesorhizobium</taxon>
    </lineage>
</organism>
<dbReference type="AlphaFoldDB" id="A0A330HUN2"/>
<feature type="transmembrane region" description="Helical" evidence="1">
    <location>
        <begin position="71"/>
        <end position="98"/>
    </location>
</feature>
<feature type="transmembrane region" description="Helical" evidence="1">
    <location>
        <begin position="197"/>
        <end position="223"/>
    </location>
</feature>
<proteinExistence type="predicted"/>
<feature type="transmembrane region" description="Helical" evidence="1">
    <location>
        <begin position="156"/>
        <end position="177"/>
    </location>
</feature>
<feature type="transmembrane region" description="Helical" evidence="1">
    <location>
        <begin position="235"/>
        <end position="263"/>
    </location>
</feature>
<sequence>MTWATQGQSGKFQVGKVINNTIRFIGRNLILSLVFGVVFFVLPLTLVNLWAVRFWPILAYLMGVYGGGSPWSIVANLGSALASGLLVIAANFLGFAVLSRAAIDDINGSRPSVGGCIQAALRHCLPIMGIGFAIYLLFFFASDAPLYTGFLTPSEGLAVLIASFIFWGLGMSVAVPVEERLGRGSSMSRSRALTRGYRWPIFVLFSIVFGLWFVTRVALAFMFRPRPDLITSISALIVGTIPSAIVSAITWTVTSIAITATYVELRRIKEGTSVEDLAEIFS</sequence>
<evidence type="ECO:0008006" key="4">
    <source>
        <dbReference type="Google" id="ProtNLM"/>
    </source>
</evidence>
<evidence type="ECO:0000256" key="1">
    <source>
        <dbReference type="SAM" id="Phobius"/>
    </source>
</evidence>
<keyword evidence="3" id="KW-1185">Reference proteome</keyword>
<keyword evidence="1" id="KW-0472">Membrane</keyword>
<dbReference type="EMBL" id="QMBP01000005">
    <property type="protein sequence ID" value="RAZ90624.1"/>
    <property type="molecule type" value="Genomic_DNA"/>
</dbReference>
<evidence type="ECO:0000313" key="2">
    <source>
        <dbReference type="EMBL" id="RAZ90624.1"/>
    </source>
</evidence>
<reference evidence="2 3" key="1">
    <citation type="submission" date="2018-07" db="EMBL/GenBank/DDBJ databases">
        <title>Diversity of Mesorhizobium strains in Brazil.</title>
        <authorList>
            <person name="Helene L.C.F."/>
            <person name="Dall'Agnol R."/>
            <person name="Delamuta J.R.M."/>
            <person name="Hungria M."/>
        </authorList>
    </citation>
    <scope>NUCLEOTIDE SEQUENCE [LARGE SCALE GENOMIC DNA]</scope>
    <source>
        <strain evidence="2 3">AC99b</strain>
    </source>
</reference>
<accession>A0A330HUN2</accession>
<dbReference type="Proteomes" id="UP000251558">
    <property type="component" value="Unassembled WGS sequence"/>
</dbReference>
<name>A0A330HUN2_9HYPH</name>
<keyword evidence="1" id="KW-1133">Transmembrane helix</keyword>
<evidence type="ECO:0000313" key="3">
    <source>
        <dbReference type="Proteomes" id="UP000251558"/>
    </source>
</evidence>
<gene>
    <name evidence="2" type="ORF">DPM33_14085</name>
</gene>